<protein>
    <submittedName>
        <fullName evidence="2">Uncharacterized protein</fullName>
    </submittedName>
</protein>
<evidence type="ECO:0000313" key="3">
    <source>
        <dbReference type="Proteomes" id="UP001201812"/>
    </source>
</evidence>
<comment type="caution">
    <text evidence="2">The sequence shown here is derived from an EMBL/GenBank/DDBJ whole genome shotgun (WGS) entry which is preliminary data.</text>
</comment>
<dbReference type="InterPro" id="IPR031751">
    <property type="entry name" value="DUF4735"/>
</dbReference>
<proteinExistence type="predicted"/>
<keyword evidence="1" id="KW-0812">Transmembrane</keyword>
<evidence type="ECO:0000256" key="1">
    <source>
        <dbReference type="SAM" id="Phobius"/>
    </source>
</evidence>
<dbReference type="PANTHER" id="PTHR33539:SF1">
    <property type="entry name" value="UPF0764 PROTEIN C16ORF89"/>
    <property type="match status" value="1"/>
</dbReference>
<accession>A0AAD4NDT3</accession>
<dbReference type="AlphaFoldDB" id="A0AAD4NDT3"/>
<name>A0AAD4NDT3_9BILA</name>
<keyword evidence="1" id="KW-0472">Membrane</keyword>
<keyword evidence="1" id="KW-1133">Transmembrane helix</keyword>
<dbReference type="GO" id="GO:0005829">
    <property type="term" value="C:cytosol"/>
    <property type="evidence" value="ECO:0007669"/>
    <property type="project" value="TreeGrafter"/>
</dbReference>
<dbReference type="GO" id="GO:0016020">
    <property type="term" value="C:membrane"/>
    <property type="evidence" value="ECO:0007669"/>
    <property type="project" value="TreeGrafter"/>
</dbReference>
<dbReference type="Pfam" id="PF15882">
    <property type="entry name" value="DUF4735"/>
    <property type="match status" value="1"/>
</dbReference>
<organism evidence="2 3">
    <name type="scientific">Ditylenchus destructor</name>
    <dbReference type="NCBI Taxonomy" id="166010"/>
    <lineage>
        <taxon>Eukaryota</taxon>
        <taxon>Metazoa</taxon>
        <taxon>Ecdysozoa</taxon>
        <taxon>Nematoda</taxon>
        <taxon>Chromadorea</taxon>
        <taxon>Rhabditida</taxon>
        <taxon>Tylenchina</taxon>
        <taxon>Tylenchomorpha</taxon>
        <taxon>Sphaerularioidea</taxon>
        <taxon>Anguinidae</taxon>
        <taxon>Anguininae</taxon>
        <taxon>Ditylenchus</taxon>
    </lineage>
</organism>
<dbReference type="EMBL" id="JAKKPZ010000003">
    <property type="protein sequence ID" value="KAI1723363.1"/>
    <property type="molecule type" value="Genomic_DNA"/>
</dbReference>
<gene>
    <name evidence="2" type="ORF">DdX_03518</name>
</gene>
<evidence type="ECO:0000313" key="2">
    <source>
        <dbReference type="EMBL" id="KAI1723363.1"/>
    </source>
</evidence>
<reference evidence="2" key="1">
    <citation type="submission" date="2022-01" db="EMBL/GenBank/DDBJ databases">
        <title>Genome Sequence Resource for Two Populations of Ditylenchus destructor, the Migratory Endoparasitic Phytonematode.</title>
        <authorList>
            <person name="Zhang H."/>
            <person name="Lin R."/>
            <person name="Xie B."/>
        </authorList>
    </citation>
    <scope>NUCLEOTIDE SEQUENCE</scope>
    <source>
        <strain evidence="2">BazhouSP</strain>
    </source>
</reference>
<dbReference type="Proteomes" id="UP001201812">
    <property type="component" value="Unassembled WGS sequence"/>
</dbReference>
<feature type="transmembrane region" description="Helical" evidence="1">
    <location>
        <begin position="430"/>
        <end position="451"/>
    </location>
</feature>
<keyword evidence="3" id="KW-1185">Reference proteome</keyword>
<sequence length="473" mass="54451">MDFAIFVLENNNLPNFLIVLIYDNVFAYEFGNRTFNESSKIGMTALPVTWNTARLLALLLNALSGILQYYDHEQRLDQDAIFGLKFLEAHLRQLDISIKQTEYHPEVFTILRNLSFNFGETARRHLLSMKDSKDLQLADFLLQKRLDVSIVQHRKLDETMRWSSKDMLARNEVHENESGPWFGNSSSFSKCLSSVADDQCNITDDCLKHFLAVNGLIGFQISRQVMLFVMSQALGCKEVVEQKLVQLTNISIDAYVLERCVNIHDEISKFRRDRKKLGRMLNPSNLDSLLEQVFVCLHFGFVEFGDPHVLITALQWQHPSLGCYTAQKPEPVPNLGLSSSFVKNDQNDQIEACRMQTTTIAALTLVTFLRYLLDPGPWAEFRFADHLVQIDQIVAEDHFRHFKYIEWVRDCPHEIHRMPRPPPVAYSPDLIAFMALLFFFIIGSIVAHQLCTGDHNAKIGKTKLLYPYAFKKL</sequence>
<dbReference type="PANTHER" id="PTHR33539">
    <property type="entry name" value="UPF0764 PROTEIN C16ORF89"/>
    <property type="match status" value="1"/>
</dbReference>